<sequence length="198" mass="22793">MDKIMRINGISVESSANTFSRRKLLCGNGCGSKYEYLGEFVKQDIYLYDEKGMVRSESLEHDKTTDKIDHVMESARNETNGENLIDPVDDKNVDGIPRNLRDDVERFEVADLVRVDMGCSENCSAGRFVEQRETRCDEKNFRENSKKLNSWSTCDRCHAVFKMGDDENSFLFESSCEECKIEAHSELKKNIESEDNKE</sequence>
<name>A0ACC2N3A7_9HYME</name>
<evidence type="ECO:0000313" key="1">
    <source>
        <dbReference type="EMBL" id="KAJ8665660.1"/>
    </source>
</evidence>
<dbReference type="EMBL" id="CM056744">
    <property type="protein sequence ID" value="KAJ8665660.1"/>
    <property type="molecule type" value="Genomic_DNA"/>
</dbReference>
<proteinExistence type="predicted"/>
<gene>
    <name evidence="1" type="ORF">QAD02_007322</name>
</gene>
<keyword evidence="2" id="KW-1185">Reference proteome</keyword>
<comment type="caution">
    <text evidence="1">The sequence shown here is derived from an EMBL/GenBank/DDBJ whole genome shotgun (WGS) entry which is preliminary data.</text>
</comment>
<protein>
    <submittedName>
        <fullName evidence="1">Uncharacterized protein</fullName>
    </submittedName>
</protein>
<reference evidence="1" key="1">
    <citation type="submission" date="2023-04" db="EMBL/GenBank/DDBJ databases">
        <title>A chromosome-level genome assembly of the parasitoid wasp Eretmocerus hayati.</title>
        <authorList>
            <person name="Zhong Y."/>
            <person name="Liu S."/>
            <person name="Liu Y."/>
        </authorList>
    </citation>
    <scope>NUCLEOTIDE SEQUENCE</scope>
    <source>
        <strain evidence="1">ZJU_SS_LIU_2023</strain>
    </source>
</reference>
<accession>A0ACC2N3A7</accession>
<evidence type="ECO:0000313" key="2">
    <source>
        <dbReference type="Proteomes" id="UP001239111"/>
    </source>
</evidence>
<dbReference type="Proteomes" id="UP001239111">
    <property type="component" value="Chromosome 4"/>
</dbReference>
<organism evidence="1 2">
    <name type="scientific">Eretmocerus hayati</name>
    <dbReference type="NCBI Taxonomy" id="131215"/>
    <lineage>
        <taxon>Eukaryota</taxon>
        <taxon>Metazoa</taxon>
        <taxon>Ecdysozoa</taxon>
        <taxon>Arthropoda</taxon>
        <taxon>Hexapoda</taxon>
        <taxon>Insecta</taxon>
        <taxon>Pterygota</taxon>
        <taxon>Neoptera</taxon>
        <taxon>Endopterygota</taxon>
        <taxon>Hymenoptera</taxon>
        <taxon>Apocrita</taxon>
        <taxon>Proctotrupomorpha</taxon>
        <taxon>Chalcidoidea</taxon>
        <taxon>Aphelinidae</taxon>
        <taxon>Aphelininae</taxon>
        <taxon>Eretmocerus</taxon>
    </lineage>
</organism>